<dbReference type="PANTHER" id="PTHR43735:SF3">
    <property type="entry name" value="FERROPTOSIS SUPPRESSOR PROTEIN 1"/>
    <property type="match status" value="1"/>
</dbReference>
<keyword evidence="3" id="KW-0274">FAD</keyword>
<evidence type="ECO:0000256" key="4">
    <source>
        <dbReference type="ARBA" id="ARBA00023002"/>
    </source>
</evidence>
<dbReference type="InterPro" id="IPR036188">
    <property type="entry name" value="FAD/NAD-bd_sf"/>
</dbReference>
<dbReference type="PANTHER" id="PTHR43735">
    <property type="entry name" value="APOPTOSIS-INDUCING FACTOR 1"/>
    <property type="match status" value="1"/>
</dbReference>
<dbReference type="RefSeq" id="XP_064850077.1">
    <property type="nucleotide sequence ID" value="XM_064994005.1"/>
</dbReference>
<sequence>MASPKITVIGAGSFGNHAANLLTKTYPEYQVTLLADRDFAYNLPATHRLVVGGFSSKDITRPLSEIIAPKVNLIQIKEVIDFDTKECKIITKAGQQETVPHDVLILATGSKWGNPIATQNFGASVDSMAKYIESEAAKLNAAKKVVIGGLGFVGLELAGELGYKFKDQLSSGEKEVICIHSSPENVLDSSYLDSLRNSSRNYLQNMNIKLIFNEKADYDEKADSTIVKLSDSTIENVDLYYNCTGPIANLPATTLSGLETNGRGFVKVQKTLQTLNYPNIFAIGDINDAPGKRIIYRDDHAQVLKQNVQSVISGNTSQLKEFVVKPLAVAASIGPEVGVGQAPIPFFGAVKIPEFLIVRMKSTHLFNEKIEDIVGKVA</sequence>
<organism evidence="6 7">
    <name type="scientific">Saccharomycopsis crataegensis</name>
    <dbReference type="NCBI Taxonomy" id="43959"/>
    <lineage>
        <taxon>Eukaryota</taxon>
        <taxon>Fungi</taxon>
        <taxon>Dikarya</taxon>
        <taxon>Ascomycota</taxon>
        <taxon>Saccharomycotina</taxon>
        <taxon>Saccharomycetes</taxon>
        <taxon>Saccharomycopsidaceae</taxon>
        <taxon>Saccharomycopsis</taxon>
    </lineage>
</organism>
<keyword evidence="7" id="KW-1185">Reference proteome</keyword>
<evidence type="ECO:0000313" key="6">
    <source>
        <dbReference type="EMBL" id="GMM33077.1"/>
    </source>
</evidence>
<comment type="caution">
    <text evidence="6">The sequence shown here is derived from an EMBL/GenBank/DDBJ whole genome shotgun (WGS) entry which is preliminary data.</text>
</comment>
<keyword evidence="4" id="KW-0560">Oxidoreductase</keyword>
<dbReference type="GO" id="GO:0050660">
    <property type="term" value="F:flavin adenine dinucleotide binding"/>
    <property type="evidence" value="ECO:0007669"/>
    <property type="project" value="TreeGrafter"/>
</dbReference>
<evidence type="ECO:0000313" key="7">
    <source>
        <dbReference type="Proteomes" id="UP001360560"/>
    </source>
</evidence>
<evidence type="ECO:0000256" key="1">
    <source>
        <dbReference type="ARBA" id="ARBA00006442"/>
    </source>
</evidence>
<proteinExistence type="inferred from homology"/>
<dbReference type="GeneID" id="90071056"/>
<keyword evidence="2" id="KW-0285">Flavoprotein</keyword>
<protein>
    <recommendedName>
        <fullName evidence="5">FAD/NAD(P)-binding domain-containing protein</fullName>
    </recommendedName>
</protein>
<dbReference type="SUPFAM" id="SSF51905">
    <property type="entry name" value="FAD/NAD(P)-binding domain"/>
    <property type="match status" value="2"/>
</dbReference>
<evidence type="ECO:0000256" key="3">
    <source>
        <dbReference type="ARBA" id="ARBA00022827"/>
    </source>
</evidence>
<feature type="domain" description="FAD/NAD(P)-binding" evidence="5">
    <location>
        <begin position="5"/>
        <end position="287"/>
    </location>
</feature>
<dbReference type="InterPro" id="IPR023753">
    <property type="entry name" value="FAD/NAD-binding_dom"/>
</dbReference>
<dbReference type="Proteomes" id="UP001360560">
    <property type="component" value="Unassembled WGS sequence"/>
</dbReference>
<dbReference type="Pfam" id="PF07992">
    <property type="entry name" value="Pyr_redox_2"/>
    <property type="match status" value="1"/>
</dbReference>
<accession>A0AAV5QEN3</accession>
<comment type="similarity">
    <text evidence="1">Belongs to the FAD-dependent oxidoreductase family.</text>
</comment>
<dbReference type="Gene3D" id="3.50.50.100">
    <property type="match status" value="1"/>
</dbReference>
<dbReference type="GO" id="GO:0005737">
    <property type="term" value="C:cytoplasm"/>
    <property type="evidence" value="ECO:0007669"/>
    <property type="project" value="TreeGrafter"/>
</dbReference>
<evidence type="ECO:0000259" key="5">
    <source>
        <dbReference type="Pfam" id="PF07992"/>
    </source>
</evidence>
<gene>
    <name evidence="6" type="ORF">DASC09_004020</name>
</gene>
<reference evidence="6 7" key="1">
    <citation type="journal article" date="2023" name="Elife">
        <title>Identification of key yeast species and microbe-microbe interactions impacting larval growth of Drosophila in the wild.</title>
        <authorList>
            <person name="Mure A."/>
            <person name="Sugiura Y."/>
            <person name="Maeda R."/>
            <person name="Honda K."/>
            <person name="Sakurai N."/>
            <person name="Takahashi Y."/>
            <person name="Watada M."/>
            <person name="Katoh T."/>
            <person name="Gotoh A."/>
            <person name="Gotoh Y."/>
            <person name="Taniguchi I."/>
            <person name="Nakamura K."/>
            <person name="Hayashi T."/>
            <person name="Katayama T."/>
            <person name="Uemura T."/>
            <person name="Hattori Y."/>
        </authorList>
    </citation>
    <scope>NUCLEOTIDE SEQUENCE [LARGE SCALE GENOMIC DNA]</scope>
    <source>
        <strain evidence="6 7">SC-9</strain>
    </source>
</reference>
<dbReference type="PRINTS" id="PR00368">
    <property type="entry name" value="FADPNR"/>
</dbReference>
<dbReference type="GO" id="GO:0004174">
    <property type="term" value="F:electron-transferring-flavoprotein dehydrogenase activity"/>
    <property type="evidence" value="ECO:0007669"/>
    <property type="project" value="TreeGrafter"/>
</dbReference>
<dbReference type="EMBL" id="BTFZ01000001">
    <property type="protein sequence ID" value="GMM33077.1"/>
    <property type="molecule type" value="Genomic_DNA"/>
</dbReference>
<evidence type="ECO:0000256" key="2">
    <source>
        <dbReference type="ARBA" id="ARBA00022630"/>
    </source>
</evidence>
<name>A0AAV5QEN3_9ASCO</name>
<dbReference type="AlphaFoldDB" id="A0AAV5QEN3"/>